<dbReference type="Proteomes" id="UP001497482">
    <property type="component" value="Chromosome 19"/>
</dbReference>
<dbReference type="GO" id="GO:0005737">
    <property type="term" value="C:cytoplasm"/>
    <property type="evidence" value="ECO:0007669"/>
    <property type="project" value="UniProtKB-SubCell"/>
</dbReference>
<reference evidence="5 6" key="1">
    <citation type="submission" date="2024-04" db="EMBL/GenBank/DDBJ databases">
        <authorList>
            <person name="Waldvogel A.-M."/>
            <person name="Schoenle A."/>
        </authorList>
    </citation>
    <scope>NUCLEOTIDE SEQUENCE [LARGE SCALE GENOMIC DNA]</scope>
</reference>
<protein>
    <recommendedName>
        <fullName evidence="4">PLEKHM2 PH domain-containing protein</fullName>
    </recommendedName>
</protein>
<keyword evidence="6" id="KW-1185">Reference proteome</keyword>
<feature type="compositionally biased region" description="Pro residues" evidence="3">
    <location>
        <begin position="217"/>
        <end position="230"/>
    </location>
</feature>
<feature type="region of interest" description="Disordered" evidence="3">
    <location>
        <begin position="65"/>
        <end position="237"/>
    </location>
</feature>
<evidence type="ECO:0000313" key="5">
    <source>
        <dbReference type="EMBL" id="CAL1590575.1"/>
    </source>
</evidence>
<evidence type="ECO:0000313" key="6">
    <source>
        <dbReference type="Proteomes" id="UP001497482"/>
    </source>
</evidence>
<evidence type="ECO:0000256" key="3">
    <source>
        <dbReference type="SAM" id="MobiDB-lite"/>
    </source>
</evidence>
<evidence type="ECO:0000256" key="2">
    <source>
        <dbReference type="ARBA" id="ARBA00022490"/>
    </source>
</evidence>
<gene>
    <name evidence="5" type="ORF">KC01_LOCUS20069</name>
</gene>
<accession>A0AAV2KNN5</accession>
<proteinExistence type="predicted"/>
<name>A0AAV2KNN5_KNICA</name>
<feature type="compositionally biased region" description="Pro residues" evidence="3">
    <location>
        <begin position="66"/>
        <end position="79"/>
    </location>
</feature>
<dbReference type="Pfam" id="PF23142">
    <property type="entry name" value="PH_PLEKHM2"/>
    <property type="match status" value="1"/>
</dbReference>
<evidence type="ECO:0000259" key="4">
    <source>
        <dbReference type="Pfam" id="PF23142"/>
    </source>
</evidence>
<evidence type="ECO:0000256" key="1">
    <source>
        <dbReference type="ARBA" id="ARBA00004496"/>
    </source>
</evidence>
<feature type="compositionally biased region" description="Low complexity" evidence="3">
    <location>
        <begin position="80"/>
        <end position="89"/>
    </location>
</feature>
<sequence length="757" mass="83145">MSRNDAPTPSALYCTVPFVRIIRGILRGWKCIYKATRRLWYVTETLPFICATGATEVVLTSTANQPPLPTLPQNQPPLPQDQLPLPALPHNQLPLPALPHDQLPLPALPHDQLPLPALPHDQLPLPALPHDQLPLPALPHDQLPLPALPHDQLPLPALPHDQLPLPALPHDQLPLPALPHDQLPLPALPHDQLPLPALPHDQLPLPALPHNQLPLPQNQPPLPQNQPPQPRTRNSTNLKRVLKPKRRSLTFYDSNDPTGFGDGRYLDVFRSTADDLGITSEVSIIPVHRICEVAGHGSGLVMRLAHLFSGDKWLKGHLQLEHKGYDPSVSLPQLISSLQKPLLLPLSDLQLCSDQHQNCLCLRSKSSNTQWLFFSDHNELRLIRQELIKLLQMDLESLEEPSPGLPSSLLNSWEHEGSRSVDGGFTALLFLSSSSSSSSESLHPLLQNVLSPAPHLPCLLPLSPTALFVVHSREENCCCDSPHHKLSWNHSVELLLCGHRLLLLFPLPEDGASFLGKLRLQRALPQTKALINHQGGPSSGEQCCCSHKAHSDSLSSLSTSLEEMQPSPHLTPGLTPGLKLLSGLNAQQLQPVFHKHIALSGGEELRQVLWLSVVLYKSPEVELTCLLLLSANAIYFLLEDSASSLGPPPDLDVLECGDSSVCLCCCLSAPLSQIQSVNVGLFDQYFRIQGGSGDQVVCCLSRDSYATGQFLQELMSVLSLQQRAPPPEPSEQDFYSEFDSSGLYNLHNEVQKSSVLP</sequence>
<keyword evidence="2" id="KW-0963">Cytoplasm</keyword>
<dbReference type="InterPro" id="IPR057288">
    <property type="entry name" value="PH_PLEKHM2"/>
</dbReference>
<feature type="domain" description="PLEKHM2 PH" evidence="4">
    <location>
        <begin position="662"/>
        <end position="726"/>
    </location>
</feature>
<dbReference type="AlphaFoldDB" id="A0AAV2KNN5"/>
<feature type="compositionally biased region" description="Low complexity" evidence="3">
    <location>
        <begin position="202"/>
        <end position="216"/>
    </location>
</feature>
<comment type="subcellular location">
    <subcellularLocation>
        <location evidence="1">Cytoplasm</location>
    </subcellularLocation>
</comment>
<organism evidence="5 6">
    <name type="scientific">Knipowitschia caucasica</name>
    <name type="common">Caucasian dwarf goby</name>
    <name type="synonym">Pomatoschistus caucasicus</name>
    <dbReference type="NCBI Taxonomy" id="637954"/>
    <lineage>
        <taxon>Eukaryota</taxon>
        <taxon>Metazoa</taxon>
        <taxon>Chordata</taxon>
        <taxon>Craniata</taxon>
        <taxon>Vertebrata</taxon>
        <taxon>Euteleostomi</taxon>
        <taxon>Actinopterygii</taxon>
        <taxon>Neopterygii</taxon>
        <taxon>Teleostei</taxon>
        <taxon>Neoteleostei</taxon>
        <taxon>Acanthomorphata</taxon>
        <taxon>Gobiaria</taxon>
        <taxon>Gobiiformes</taxon>
        <taxon>Gobioidei</taxon>
        <taxon>Gobiidae</taxon>
        <taxon>Gobiinae</taxon>
        <taxon>Knipowitschia</taxon>
    </lineage>
</organism>
<dbReference type="EMBL" id="OZ035841">
    <property type="protein sequence ID" value="CAL1590575.1"/>
    <property type="molecule type" value="Genomic_DNA"/>
</dbReference>